<feature type="region of interest" description="Disordered" evidence="11">
    <location>
        <begin position="1"/>
        <end position="44"/>
    </location>
</feature>
<keyword evidence="7" id="KW-0206">Cytoskeleton</keyword>
<feature type="repeat" description="WD" evidence="9">
    <location>
        <begin position="568"/>
        <end position="596"/>
    </location>
</feature>
<dbReference type="OrthoDB" id="1935234at2759"/>
<feature type="region of interest" description="Disordered" evidence="11">
    <location>
        <begin position="1083"/>
        <end position="1187"/>
    </location>
</feature>
<feature type="coiled-coil region" evidence="10">
    <location>
        <begin position="2290"/>
        <end position="2317"/>
    </location>
</feature>
<evidence type="ECO:0000256" key="10">
    <source>
        <dbReference type="SAM" id="Coils"/>
    </source>
</evidence>
<evidence type="ECO:0000256" key="3">
    <source>
        <dbReference type="ARBA" id="ARBA00022490"/>
    </source>
</evidence>
<keyword evidence="6 10" id="KW-0175">Coiled coil</keyword>
<evidence type="ECO:0000256" key="4">
    <source>
        <dbReference type="ARBA" id="ARBA00022574"/>
    </source>
</evidence>
<evidence type="ECO:0000256" key="2">
    <source>
        <dbReference type="ARBA" id="ARBA00004245"/>
    </source>
</evidence>
<feature type="compositionally biased region" description="Low complexity" evidence="11">
    <location>
        <begin position="1640"/>
        <end position="1649"/>
    </location>
</feature>
<dbReference type="InterPro" id="IPR001680">
    <property type="entry name" value="WD40_rpt"/>
</dbReference>
<feature type="repeat" description="WD" evidence="9">
    <location>
        <begin position="476"/>
        <end position="509"/>
    </location>
</feature>
<name>A0A835ZGY7_9STRA</name>
<evidence type="ECO:0000256" key="8">
    <source>
        <dbReference type="ARBA" id="ARBA00023273"/>
    </source>
</evidence>
<feature type="coiled-coil region" evidence="10">
    <location>
        <begin position="2001"/>
        <end position="2028"/>
    </location>
</feature>
<feature type="region of interest" description="Disordered" evidence="11">
    <location>
        <begin position="1629"/>
        <end position="1679"/>
    </location>
</feature>
<evidence type="ECO:0000313" key="13">
    <source>
        <dbReference type="Proteomes" id="UP000664859"/>
    </source>
</evidence>
<sequence>MAGEGEASREDVAASVDQEDVAVEDGDAEDEPQEELPPVPPPAAEVLPVDVAAMEAVYIPPRGGRRGEVGRAGVMAPHHTFGMDPARLANLRYIEPGKSTAELKGGGRGCDDGGVGVGWTAAAAAMAAARRASCGQWGQTDIFVGDALYTAGNALVMLNTATLARTSVFSLGEGGVGCFAVHPGRALVALGERGGDHPGIYILRYPDFAVVKVLLGGAERGYSCLDFNTAGDKLASVAQGPDYGLTIWDWKQQAVKLRCKAFGQDVLSVKFSPDDEGRLVTSGTGHIRFWRMASTFTGLKLQGDIGRFGKVELSDVLAFAVLPDGKVLSGTDCGDLLLWEGPFIKCRLRRPGNEPCHTGLVVYVELDRAAGSFVTAAADGWVRWWPFVAVDAAEPTGAEHALDVEIEPWKELFLGEGVVPRGLAPGTAPGAPEPSGDHFLVLDAPERSAGGRGALRMAAIWEQDDGATLPPPACFHSGAVTSVAVSGRAGAALCVTTGADGSVRTWDMRLKVPLEVAFYGTGASTCVTWAPSFLDLDGTMIVAGFSDGVVRLLVRDPDSHKLRLAQALKPHNKAVTAASYSPDGRWLATAGEDGTVFFTKTSVGFDDGFHYSPGGFVRTPDGTTPTGIAWRHDSQALMAACGLSGVIEYDLSNGQLLGADTSHTYLLPNISSRAYQLKLKPPAPEPQEGAADGDQEARGHDGAQRDSAHSPSPRSSAAKDGGGGGGGNQQQEPLEVPPVRALQAMYLPDDPSSEEPAPGPGRFLATFDGWAAGALFECQWGEEYPIRHLPAGVSADSGDQGAAPGGAVRCLAAGGPKRAPLILAGSADGRVSVRPVAARSAYVEVRGHDPAASVTAAGVSGDGCWLASAGTDGLLNVFRLNPDALLEDTKALCAKARQAGASLDAHVVTLPTSPSRTPPRSPKPTAGSPKQQAGPKSPRQSSAAAAAARTSAAAAARTSAAAAAPAAPSPKQSATAAARTSAAAAAGGAAARASGRADDVAAAAAAAVSSTVTSAETDVADDERLNALPPLPPYWRVFCDEGAGAAPPLDGFPPDAVGSSPTGAIECAVALAAFAKRYDAAVSGRPKPVPQPAEPAPVPERQPGLSSQLSAEGSLVLPDADEPDEQQPPADQGHAVAPADDDSSAQHAPRNSANAVVPDDDATSAQHAPRDSAADAEAQLDIRAPTAYSIEEDRMRTEKDLKRAAAERKKDIAREVIRRMQLEYEALVEANRRLPPRVALSEASMVVDPDYAATLQERKEEALREAHRELEHESELSQLRLKKLKHRFLDGIQVEHITMRALQWDYKVSNFRTPALDRQLQATIDEIHRKMREEELLSMRQAGAAAAAAAAAANSAAAAPGQSAAATSPADAAAGKGKGKDGKPAASDAAAAAQALDDKTSSFESRRRKRHARAQELKALMDAKPAADADDARDVAAIANALATEGDFKLKGSLNYQGDFKGSLNYQGDFKLNGSLNYQVPEGQQLNVHQKLCQMALLQESMHTLRMRFNERFLALRSLKREIVAGICADAKRRMGSQREIVAGICADAKRIREIDVALGLPPSQDLWEPSLERSEWPELRDCTTDRELEEFRAMRDKAGGALALGTATVGVHAPSHDETLEQVAALEKASAGSGGGAGADADATSSASPRAPTLRAPKVLKSMSSRTMAEATDEDAEPEDAISVEAAIAAANAIDNPAAIIASLAAVRGAAASAEDKRSALEEEEASAAMMLLREERRALLAKTSENIVAFDEERRALLAKASENVVAFDEERRALLAKTSENVVAFDEAVYDLRRERVGAVYDLRRERVGVAADLQASELRLLVLRQELEVLKAFDAKDTALAKKLAKARRAKALSRVFTAAAQAGAQLAEASGASLCGLASAEKTEVVEAMSECQTKLAAKRVELEAWQAKEGSIMAEFLAMIFKRRIKRARKKLLSDADDAQENASDAESEEEDYDELSEGEEEEEVTDACPPGCDPTVYDQVLQLREKRLDQDEGLQEVQRDMEDLRRTLERQTTRQKQIDKDLSQTATEITAFQLEKQRKLNDLDVVVALKLTQLHCMTACDSGTLTASASAVSSSQGDSRVPSLHSLPAPPATVTGETAINMKLAANCGLGAYTLFTKQGLERLDKRTVELIDEGAAERERFKELHRERVRLEKARSEKLAAKDAGVQRCTELQMLKFGQLIDLEVLDRVGATLDEEEVNKKLAQMESQHREELSQLSATAARLKASMLRCTGENTALLTRVAHLTSRKFQLEKELNVGAGKGASLGTLTHSGPGSNVEEDERERLKSLVRLQAKELDAMKAEINLLRRKGGHAYFPPLPPPAPSQSSAAAPRAVFESA</sequence>
<feature type="region of interest" description="Disordered" evidence="11">
    <location>
        <begin position="680"/>
        <end position="733"/>
    </location>
</feature>
<feature type="region of interest" description="Disordered" evidence="11">
    <location>
        <begin position="2269"/>
        <end position="2289"/>
    </location>
</feature>
<dbReference type="PROSITE" id="PS50082">
    <property type="entry name" value="WD_REPEATS_2"/>
    <property type="match status" value="2"/>
</dbReference>
<keyword evidence="8" id="KW-0966">Cell projection</keyword>
<dbReference type="InterPro" id="IPR015943">
    <property type="entry name" value="WD40/YVTN_repeat-like_dom_sf"/>
</dbReference>
<feature type="compositionally biased region" description="Low complexity" evidence="11">
    <location>
        <begin position="709"/>
        <end position="718"/>
    </location>
</feature>
<proteinExistence type="predicted"/>
<feature type="region of interest" description="Disordered" evidence="11">
    <location>
        <begin position="1363"/>
        <end position="1413"/>
    </location>
</feature>
<dbReference type="PANTHER" id="PTHR14885">
    <property type="entry name" value="CILIA- AND FLAGELLA-ASSOCIATED PROTEIN 43-RELATED"/>
    <property type="match status" value="1"/>
</dbReference>
<feature type="compositionally biased region" description="Low complexity" evidence="11">
    <location>
        <begin position="1384"/>
        <end position="1395"/>
    </location>
</feature>
<dbReference type="EMBL" id="JAFCMP010000035">
    <property type="protein sequence ID" value="KAG5190354.1"/>
    <property type="molecule type" value="Genomic_DNA"/>
</dbReference>
<feature type="coiled-coil region" evidence="10">
    <location>
        <begin position="1252"/>
        <end position="1287"/>
    </location>
</feature>
<feature type="region of interest" description="Disordered" evidence="11">
    <location>
        <begin position="905"/>
        <end position="950"/>
    </location>
</feature>
<feature type="compositionally biased region" description="Polar residues" evidence="11">
    <location>
        <begin position="1145"/>
        <end position="1154"/>
    </location>
</feature>
<evidence type="ECO:0000256" key="11">
    <source>
        <dbReference type="SAM" id="MobiDB-lite"/>
    </source>
</evidence>
<keyword evidence="4 9" id="KW-0853">WD repeat</keyword>
<evidence type="ECO:0000256" key="5">
    <source>
        <dbReference type="ARBA" id="ARBA00022737"/>
    </source>
</evidence>
<organism evidence="12 13">
    <name type="scientific">Tribonema minus</name>
    <dbReference type="NCBI Taxonomy" id="303371"/>
    <lineage>
        <taxon>Eukaryota</taxon>
        <taxon>Sar</taxon>
        <taxon>Stramenopiles</taxon>
        <taxon>Ochrophyta</taxon>
        <taxon>PX clade</taxon>
        <taxon>Xanthophyceae</taxon>
        <taxon>Tribonematales</taxon>
        <taxon>Tribonemataceae</taxon>
        <taxon>Tribonema</taxon>
    </lineage>
</organism>
<comment type="subcellular location">
    <subcellularLocation>
        <location evidence="1">Cell projection</location>
        <location evidence="1">Cilium</location>
    </subcellularLocation>
    <subcellularLocation>
        <location evidence="2">Cytoplasm</location>
        <location evidence="2">Cytoskeleton</location>
    </subcellularLocation>
</comment>
<feature type="compositionally biased region" description="Basic and acidic residues" evidence="11">
    <location>
        <begin position="695"/>
        <end position="708"/>
    </location>
</feature>
<gene>
    <name evidence="12" type="ORF">JKP88DRAFT_299041</name>
</gene>
<evidence type="ECO:0000313" key="12">
    <source>
        <dbReference type="EMBL" id="KAG5190354.1"/>
    </source>
</evidence>
<feature type="compositionally biased region" description="Pro residues" evidence="11">
    <location>
        <begin position="1087"/>
        <end position="1100"/>
    </location>
</feature>
<feature type="compositionally biased region" description="Acidic residues" evidence="11">
    <location>
        <begin position="17"/>
        <end position="34"/>
    </location>
</feature>
<evidence type="ECO:0000256" key="9">
    <source>
        <dbReference type="PROSITE-ProRule" id="PRU00221"/>
    </source>
</evidence>
<evidence type="ECO:0000256" key="7">
    <source>
        <dbReference type="ARBA" id="ARBA00023212"/>
    </source>
</evidence>
<feature type="compositionally biased region" description="Low complexity" evidence="11">
    <location>
        <begin position="935"/>
        <end position="950"/>
    </location>
</feature>
<dbReference type="InterPro" id="IPR019775">
    <property type="entry name" value="WD40_repeat_CS"/>
</dbReference>
<evidence type="ECO:0000256" key="6">
    <source>
        <dbReference type="ARBA" id="ARBA00023054"/>
    </source>
</evidence>
<feature type="compositionally biased region" description="Low complexity" evidence="11">
    <location>
        <begin position="2332"/>
        <end position="2346"/>
    </location>
</feature>
<dbReference type="Pfam" id="PF00400">
    <property type="entry name" value="WD40"/>
    <property type="match status" value="2"/>
</dbReference>
<feature type="region of interest" description="Disordered" evidence="11">
    <location>
        <begin position="1940"/>
        <end position="1980"/>
    </location>
</feature>
<dbReference type="GO" id="GO:0005856">
    <property type="term" value="C:cytoskeleton"/>
    <property type="evidence" value="ECO:0007669"/>
    <property type="project" value="UniProtKB-SubCell"/>
</dbReference>
<dbReference type="SMART" id="SM00320">
    <property type="entry name" value="WD40"/>
    <property type="match status" value="8"/>
</dbReference>
<keyword evidence="13" id="KW-1185">Reference proteome</keyword>
<feature type="region of interest" description="Disordered" evidence="11">
    <location>
        <begin position="2319"/>
        <end position="2346"/>
    </location>
</feature>
<dbReference type="PANTHER" id="PTHR14885:SF3">
    <property type="entry name" value="CILIA- AND FLAGELLA-ASSOCIATED PROTEIN 44"/>
    <property type="match status" value="1"/>
</dbReference>
<evidence type="ECO:0008006" key="14">
    <source>
        <dbReference type="Google" id="ProtNLM"/>
    </source>
</evidence>
<dbReference type="GO" id="GO:0005929">
    <property type="term" value="C:cilium"/>
    <property type="evidence" value="ECO:0007669"/>
    <property type="project" value="UniProtKB-SubCell"/>
</dbReference>
<dbReference type="InterPro" id="IPR011047">
    <property type="entry name" value="Quinoprotein_ADH-like_sf"/>
</dbReference>
<dbReference type="PROSITE" id="PS50294">
    <property type="entry name" value="WD_REPEATS_REGION"/>
    <property type="match status" value="1"/>
</dbReference>
<dbReference type="Gene3D" id="2.130.10.10">
    <property type="entry name" value="YVTN repeat-like/Quinoprotein amine dehydrogenase"/>
    <property type="match status" value="3"/>
</dbReference>
<comment type="caution">
    <text evidence="12">The sequence shown here is derived from an EMBL/GenBank/DDBJ whole genome shotgun (WGS) entry which is preliminary data.</text>
</comment>
<dbReference type="SUPFAM" id="SSF50998">
    <property type="entry name" value="Quinoprotein alcohol dehydrogenase-like"/>
    <property type="match status" value="2"/>
</dbReference>
<feature type="compositionally biased region" description="Acidic residues" evidence="11">
    <location>
        <begin position="1941"/>
        <end position="1972"/>
    </location>
</feature>
<accession>A0A835ZGY7</accession>
<feature type="compositionally biased region" description="Low complexity" evidence="11">
    <location>
        <begin position="1363"/>
        <end position="1375"/>
    </location>
</feature>
<evidence type="ECO:0000256" key="1">
    <source>
        <dbReference type="ARBA" id="ARBA00004138"/>
    </source>
</evidence>
<dbReference type="PROSITE" id="PS00678">
    <property type="entry name" value="WD_REPEATS_1"/>
    <property type="match status" value="1"/>
</dbReference>
<dbReference type="Proteomes" id="UP000664859">
    <property type="component" value="Unassembled WGS sequence"/>
</dbReference>
<protein>
    <recommendedName>
        <fullName evidence="14">Cilia- and flagella-associated protein 44</fullName>
    </recommendedName>
</protein>
<keyword evidence="5" id="KW-0677">Repeat</keyword>
<keyword evidence="3" id="KW-0963">Cytoplasm</keyword>
<feature type="compositionally biased region" description="Basic and acidic residues" evidence="11">
    <location>
        <begin position="1396"/>
        <end position="1405"/>
    </location>
</feature>
<feature type="compositionally biased region" description="Basic and acidic residues" evidence="11">
    <location>
        <begin position="1"/>
        <end position="12"/>
    </location>
</feature>
<reference evidence="12" key="1">
    <citation type="submission" date="2021-02" db="EMBL/GenBank/DDBJ databases">
        <title>First Annotated Genome of the Yellow-green Alga Tribonema minus.</title>
        <authorList>
            <person name="Mahan K.M."/>
        </authorList>
    </citation>
    <scope>NUCLEOTIDE SEQUENCE</scope>
    <source>
        <strain evidence="12">UTEX B ZZ1240</strain>
    </source>
</reference>